<dbReference type="Gene3D" id="3.20.20.70">
    <property type="entry name" value="Aldolase class I"/>
    <property type="match status" value="1"/>
</dbReference>
<sequence length="398" mass="43901">MENSNRNFLQPYTFANGFTLKNRVVMAPMTTMSSFFDGSITNDEVDYYAERAGGPGMIITGVAYVTEGGKGFEGELSIASDSTIKGLSKIAKAIQKDGTKAIVQIFHAGRKTNSKTLRGVQPTSASAIAAVHPTGSETPRELTSEEIESIIKDFGRATLRAIQAGFDGVELHGANTYLLQQFFSVNSNQRSDQWGGSFENRMRFPLAVIQEVASVIDAHADKPFILGYRISPEEIHMPGIRLEDSLAFAQALTDTRVDYIHLSMGSYKRTSLNQPGDKEPILTKFVRVLDNKKPLIGIGSIERPEDAEEVINAGATLAALGRELIREPKWVQKVEAGDLGSIRYQISPLDMDELRIPLAMQTYLEGSFREVMHFTTDGQVDNDYQNSLAPMEGFEKKM</sequence>
<dbReference type="PATRIC" id="fig|1705561.3.peg.6341"/>
<evidence type="ECO:0000259" key="3">
    <source>
        <dbReference type="Pfam" id="PF00724"/>
    </source>
</evidence>
<accession>A0A0M9BJL1</accession>
<dbReference type="AlphaFoldDB" id="A0A0M9BJL1"/>
<evidence type="ECO:0000313" key="4">
    <source>
        <dbReference type="EMBL" id="KOY12642.1"/>
    </source>
</evidence>
<dbReference type="RefSeq" id="WP_053784264.1">
    <property type="nucleotide sequence ID" value="NZ_LITU01000083.1"/>
</dbReference>
<evidence type="ECO:0000313" key="5">
    <source>
        <dbReference type="Proteomes" id="UP000037688"/>
    </source>
</evidence>
<feature type="domain" description="NADH:flavin oxidoreductase/NADH oxidase N-terminal" evidence="3">
    <location>
        <begin position="10"/>
        <end position="337"/>
    </location>
</feature>
<evidence type="ECO:0000256" key="1">
    <source>
        <dbReference type="ARBA" id="ARBA00022630"/>
    </source>
</evidence>
<dbReference type="CDD" id="cd04735">
    <property type="entry name" value="OYE_like_4_FMN"/>
    <property type="match status" value="1"/>
</dbReference>
<protein>
    <submittedName>
        <fullName evidence="4">NADH-dependent flavin oxidoreductase</fullName>
    </submittedName>
</protein>
<dbReference type="PANTHER" id="PTHR43656">
    <property type="entry name" value="BINDING OXIDOREDUCTASE, PUTATIVE (AFU_ORTHOLOGUE AFUA_2G08260)-RELATED"/>
    <property type="match status" value="1"/>
</dbReference>
<dbReference type="InterPro" id="IPR001155">
    <property type="entry name" value="OxRdtase_FMN_N"/>
</dbReference>
<dbReference type="SUPFAM" id="SSF51395">
    <property type="entry name" value="FMN-linked oxidoreductases"/>
    <property type="match status" value="1"/>
</dbReference>
<keyword evidence="2" id="KW-0560">Oxidoreductase</keyword>
<dbReference type="GO" id="GO:0010181">
    <property type="term" value="F:FMN binding"/>
    <property type="evidence" value="ECO:0007669"/>
    <property type="project" value="InterPro"/>
</dbReference>
<reference evidence="4 5" key="1">
    <citation type="submission" date="2015-08" db="EMBL/GenBank/DDBJ databases">
        <title>Draft genome sequence of cellulolytic and xylanolytic Paenibacillus sp. A59, isolated from a decaying forest soil from Patagonia, Argentina.</title>
        <authorList>
            <person name="Ghio S."/>
            <person name="Caceres A.M."/>
            <person name="Talia P."/>
            <person name="Grasso D."/>
            <person name="Campos E."/>
        </authorList>
    </citation>
    <scope>NUCLEOTIDE SEQUENCE [LARGE SCALE GENOMIC DNA]</scope>
    <source>
        <strain evidence="4 5">A59</strain>
    </source>
</reference>
<keyword evidence="5" id="KW-1185">Reference proteome</keyword>
<gene>
    <name evidence="4" type="ORF">AMS66_29995</name>
</gene>
<proteinExistence type="predicted"/>
<dbReference type="EMBL" id="LITU01000083">
    <property type="protein sequence ID" value="KOY12642.1"/>
    <property type="molecule type" value="Genomic_DNA"/>
</dbReference>
<dbReference type="GO" id="GO:0016491">
    <property type="term" value="F:oxidoreductase activity"/>
    <property type="evidence" value="ECO:0007669"/>
    <property type="project" value="UniProtKB-KW"/>
</dbReference>
<dbReference type="InterPro" id="IPR051799">
    <property type="entry name" value="NADH_flavin_oxidoreductase"/>
</dbReference>
<dbReference type="Proteomes" id="UP000037688">
    <property type="component" value="Unassembled WGS sequence"/>
</dbReference>
<dbReference type="InterPro" id="IPR013785">
    <property type="entry name" value="Aldolase_TIM"/>
</dbReference>
<dbReference type="OrthoDB" id="9772736at2"/>
<name>A0A0M9BJL1_9BACL</name>
<keyword evidence="1" id="KW-0285">Flavoprotein</keyword>
<organism evidence="4 5">
    <name type="scientific">Paenibacillus xylanivorans</name>
    <dbReference type="NCBI Taxonomy" id="1705561"/>
    <lineage>
        <taxon>Bacteria</taxon>
        <taxon>Bacillati</taxon>
        <taxon>Bacillota</taxon>
        <taxon>Bacilli</taxon>
        <taxon>Bacillales</taxon>
        <taxon>Paenibacillaceae</taxon>
        <taxon>Paenibacillus</taxon>
    </lineage>
</organism>
<dbReference type="PANTHER" id="PTHR43656:SF2">
    <property type="entry name" value="BINDING OXIDOREDUCTASE, PUTATIVE (AFU_ORTHOLOGUE AFUA_2G08260)-RELATED"/>
    <property type="match status" value="1"/>
</dbReference>
<dbReference type="Pfam" id="PF00724">
    <property type="entry name" value="Oxidored_FMN"/>
    <property type="match status" value="1"/>
</dbReference>
<evidence type="ECO:0000256" key="2">
    <source>
        <dbReference type="ARBA" id="ARBA00023002"/>
    </source>
</evidence>
<comment type="caution">
    <text evidence="4">The sequence shown here is derived from an EMBL/GenBank/DDBJ whole genome shotgun (WGS) entry which is preliminary data.</text>
</comment>